<dbReference type="EMBL" id="QFFZ01000013">
    <property type="protein sequence ID" value="TEB11565.1"/>
    <property type="molecule type" value="Genomic_DNA"/>
</dbReference>
<accession>A0A4Y7RRD6</accession>
<dbReference type="Pfam" id="PF12847">
    <property type="entry name" value="Methyltransf_18"/>
    <property type="match status" value="1"/>
</dbReference>
<dbReference type="RefSeq" id="WP_134213458.1">
    <property type="nucleotide sequence ID" value="NZ_QFFZ01000013.1"/>
</dbReference>
<dbReference type="Proteomes" id="UP000297597">
    <property type="component" value="Unassembled WGS sequence"/>
</dbReference>
<keyword evidence="1" id="KW-0808">Transferase</keyword>
<dbReference type="InterPro" id="IPR006901">
    <property type="entry name" value="TrmK"/>
</dbReference>
<dbReference type="PIRSF" id="PIRSF018637">
    <property type="entry name" value="TrmK"/>
    <property type="match status" value="1"/>
</dbReference>
<evidence type="ECO:0000313" key="2">
    <source>
        <dbReference type="Proteomes" id="UP000297597"/>
    </source>
</evidence>
<dbReference type="PANTHER" id="PTHR38451:SF1">
    <property type="entry name" value="TRNA (ADENINE(22)-N(1))-METHYLTRANSFERASE"/>
    <property type="match status" value="1"/>
</dbReference>
<comment type="caution">
    <text evidence="1">The sequence shown here is derived from an EMBL/GenBank/DDBJ whole genome shotgun (WGS) entry which is preliminary data.</text>
</comment>
<protein>
    <submittedName>
        <fullName evidence="1">tRNA (Adenine(22)-N(1))-methyltransferase</fullName>
        <ecNumber evidence="1">2.1.1.217</ecNumber>
    </submittedName>
</protein>
<dbReference type="GO" id="GO:0160105">
    <property type="term" value="F:tRNA (adenine(22)-N1)-methyltransferase activity"/>
    <property type="evidence" value="ECO:0007669"/>
    <property type="project" value="UniProtKB-EC"/>
</dbReference>
<dbReference type="SUPFAM" id="SSF53335">
    <property type="entry name" value="S-adenosyl-L-methionine-dependent methyltransferases"/>
    <property type="match status" value="1"/>
</dbReference>
<dbReference type="OrthoDB" id="5881184at2"/>
<sequence length="229" mass="24155">MGLAKRLAAIAAYVPAGSVAADIGTDHAFLPVFLVQEGICARVIATDIKPGPFAAAQRRVAEAKLTGKIDLRLGNGLEALQPGEAGVLVLAGMGGNTIREILAAAPGVTRAAGRLVLQPMADPGDLRAWLAANGWRIRDERLVEDSGKIYVVIMAEPGREETSDPFLLELGPRLLEKQDPLLGRYAAWLAGMYEQALAGLERANSAAAGAKAQEVRTKIARIRGITGCR</sequence>
<keyword evidence="2" id="KW-1185">Reference proteome</keyword>
<dbReference type="Gene3D" id="3.40.50.150">
    <property type="entry name" value="Vaccinia Virus protein VP39"/>
    <property type="match status" value="1"/>
</dbReference>
<dbReference type="EC" id="2.1.1.217" evidence="1"/>
<gene>
    <name evidence="1" type="primary">trmK</name>
    <name evidence="1" type="ORF">Pmgp_01583</name>
</gene>
<dbReference type="GO" id="GO:0032259">
    <property type="term" value="P:methylation"/>
    <property type="evidence" value="ECO:0007669"/>
    <property type="project" value="UniProtKB-KW"/>
</dbReference>
<evidence type="ECO:0000313" key="1">
    <source>
        <dbReference type="EMBL" id="TEB11565.1"/>
    </source>
</evidence>
<proteinExistence type="predicted"/>
<dbReference type="AlphaFoldDB" id="A0A4Y7RRD6"/>
<dbReference type="InterPro" id="IPR029063">
    <property type="entry name" value="SAM-dependent_MTases_sf"/>
</dbReference>
<keyword evidence="1" id="KW-0489">Methyltransferase</keyword>
<name>A0A4Y7RRD6_9FIRM</name>
<organism evidence="1 2">
    <name type="scientific">Pelotomaculum propionicicum</name>
    <dbReference type="NCBI Taxonomy" id="258475"/>
    <lineage>
        <taxon>Bacteria</taxon>
        <taxon>Bacillati</taxon>
        <taxon>Bacillota</taxon>
        <taxon>Clostridia</taxon>
        <taxon>Eubacteriales</taxon>
        <taxon>Desulfotomaculaceae</taxon>
        <taxon>Pelotomaculum</taxon>
    </lineage>
</organism>
<dbReference type="PANTHER" id="PTHR38451">
    <property type="entry name" value="TRNA (ADENINE(22)-N(1))-METHYLTRANSFERASE"/>
    <property type="match status" value="1"/>
</dbReference>
<reference evidence="1 2" key="1">
    <citation type="journal article" date="2018" name="Environ. Microbiol.">
        <title>Novel energy conservation strategies and behaviour of Pelotomaculum schinkii driving syntrophic propionate catabolism.</title>
        <authorList>
            <person name="Hidalgo-Ahumada C.A.P."/>
            <person name="Nobu M.K."/>
            <person name="Narihiro T."/>
            <person name="Tamaki H."/>
            <person name="Liu W.T."/>
            <person name="Kamagata Y."/>
            <person name="Stams A.J.M."/>
            <person name="Imachi H."/>
            <person name="Sousa D.Z."/>
        </authorList>
    </citation>
    <scope>NUCLEOTIDE SEQUENCE [LARGE SCALE GENOMIC DNA]</scope>
    <source>
        <strain evidence="1 2">MGP</strain>
    </source>
</reference>